<dbReference type="GO" id="GO:0006508">
    <property type="term" value="P:proteolysis"/>
    <property type="evidence" value="ECO:0007669"/>
    <property type="project" value="UniProtKB-KW"/>
</dbReference>
<comment type="caution">
    <text evidence="8">The sequence shown here is derived from an EMBL/GenBank/DDBJ whole genome shotgun (WGS) entry which is preliminary data.</text>
</comment>
<dbReference type="PANTHER" id="PTHR47359">
    <property type="entry name" value="PEPTIDOGLYCAN DL-ENDOPEPTIDASE CWLO"/>
    <property type="match status" value="1"/>
</dbReference>
<keyword evidence="9" id="KW-1185">Reference proteome</keyword>
<name>A0A0R1X9W8_9LACO</name>
<dbReference type="Pfam" id="PF00877">
    <property type="entry name" value="NLPC_P60"/>
    <property type="match status" value="1"/>
</dbReference>
<evidence type="ECO:0000256" key="4">
    <source>
        <dbReference type="ARBA" id="ARBA00022801"/>
    </source>
</evidence>
<dbReference type="Pfam" id="PF19258">
    <property type="entry name" value="KxYKxGKxW_sig"/>
    <property type="match status" value="1"/>
</dbReference>
<reference evidence="8 9" key="1">
    <citation type="journal article" date="2015" name="Genome Announc.">
        <title>Expanding the biotechnology potential of lactobacilli through comparative genomics of 213 strains and associated genera.</title>
        <authorList>
            <person name="Sun Z."/>
            <person name="Harris H.M."/>
            <person name="McCann A."/>
            <person name="Guo C."/>
            <person name="Argimon S."/>
            <person name="Zhang W."/>
            <person name="Yang X."/>
            <person name="Jeffery I.B."/>
            <person name="Cooney J.C."/>
            <person name="Kagawa T.F."/>
            <person name="Liu W."/>
            <person name="Song Y."/>
            <person name="Salvetti E."/>
            <person name="Wrobel A."/>
            <person name="Rasinkangas P."/>
            <person name="Parkhill J."/>
            <person name="Rea M.C."/>
            <person name="O'Sullivan O."/>
            <person name="Ritari J."/>
            <person name="Douillard F.P."/>
            <person name="Paul Ross R."/>
            <person name="Yang R."/>
            <person name="Briner A.E."/>
            <person name="Felis G.E."/>
            <person name="de Vos W.M."/>
            <person name="Barrangou R."/>
            <person name="Klaenhammer T.R."/>
            <person name="Caufield P.W."/>
            <person name="Cui Y."/>
            <person name="Zhang H."/>
            <person name="O'Toole P.W."/>
        </authorList>
    </citation>
    <scope>NUCLEOTIDE SEQUENCE [LARGE SCALE GENOMIC DNA]</scope>
    <source>
        <strain evidence="8 9">DSM 6035</strain>
    </source>
</reference>
<dbReference type="InterPro" id="IPR051794">
    <property type="entry name" value="PG_Endopeptidase_C40"/>
</dbReference>
<evidence type="ECO:0000256" key="2">
    <source>
        <dbReference type="ARBA" id="ARBA00022670"/>
    </source>
</evidence>
<dbReference type="InterPro" id="IPR038765">
    <property type="entry name" value="Papain-like_cys_pep_sf"/>
</dbReference>
<dbReference type="NCBIfam" id="TIGR03715">
    <property type="entry name" value="KxYKxGKxW"/>
    <property type="match status" value="1"/>
</dbReference>
<evidence type="ECO:0000256" key="6">
    <source>
        <dbReference type="SAM" id="SignalP"/>
    </source>
</evidence>
<dbReference type="OrthoDB" id="1654978at2"/>
<feature type="chain" id="PRO_5006413152" evidence="6">
    <location>
        <begin position="40"/>
        <end position="601"/>
    </location>
</feature>
<protein>
    <submittedName>
        <fullName evidence="8">Peptidase M23</fullName>
    </submittedName>
</protein>
<sequence>MDTKKHYKMYKSNKNWFYAAITTVAVAVGLVAGGHVAQADTVSPDTIAQTTAVSSAATSTATSAASSQQQSAASQTSAAAPAWQPADANLNGQQAQSAADQKNYGNLDNFSIADGKLTVSGWNASNQDANYQDHYLIVYDQTQGKELGRQAVTNLQRNDVQKVYPGVYNAQYSGFNNTFDLDMTPYLNDSLQIISRYSNGTNGEAQYFDKWFGPINLGKEQKANSIDSVKQTANGLQVTGWMADDASATKPYAYLILLKDGKELTRSRVQLTDRADVAKVKGTIYNSLHSGFNTTLNVDQALLSGNLQILMRFTDDANGNGNYSDQYSKTYTSNTGYVDGYTLNNNTIHYTGWHAATNANGMNHQFIIVLDANNHELYRTELTGNQKNISRNDVANVYSWIANANQSGFSVNIPVQANMQHKEIRILHRYSSSADGNSQYVDFTSGNYSINSGWQGDYYYDPVTGQKATGQKVINGVTYQFDANGKLQSKQQNAVNRALSMHGVPYVWGGNTPAGFDCSGLVQWAYGLSARTTYQQQALGAHHYDVANAPLGALLFFGSDTTPGHVAISLGNGTYVHAPQPGQTVTVASQRWYAPSFYVVL</sequence>
<evidence type="ECO:0000313" key="9">
    <source>
        <dbReference type="Proteomes" id="UP000051412"/>
    </source>
</evidence>
<dbReference type="Proteomes" id="UP000051412">
    <property type="component" value="Unassembled WGS sequence"/>
</dbReference>
<evidence type="ECO:0000259" key="7">
    <source>
        <dbReference type="PROSITE" id="PS51935"/>
    </source>
</evidence>
<proteinExistence type="inferred from homology"/>
<gene>
    <name evidence="8" type="ORF">FD32_GL000368</name>
</gene>
<keyword evidence="3 6" id="KW-0732">Signal</keyword>
<dbReference type="InterPro" id="IPR000064">
    <property type="entry name" value="NLP_P60_dom"/>
</dbReference>
<evidence type="ECO:0000256" key="5">
    <source>
        <dbReference type="ARBA" id="ARBA00022807"/>
    </source>
</evidence>
<evidence type="ECO:0000256" key="1">
    <source>
        <dbReference type="ARBA" id="ARBA00007074"/>
    </source>
</evidence>
<dbReference type="GO" id="GO:0008234">
    <property type="term" value="F:cysteine-type peptidase activity"/>
    <property type="evidence" value="ECO:0007669"/>
    <property type="project" value="UniProtKB-KW"/>
</dbReference>
<dbReference type="PANTHER" id="PTHR47359:SF3">
    <property type="entry name" value="NLP_P60 DOMAIN-CONTAINING PROTEIN-RELATED"/>
    <property type="match status" value="1"/>
</dbReference>
<dbReference type="SUPFAM" id="SSF69360">
    <property type="entry name" value="Cell wall binding repeat"/>
    <property type="match status" value="1"/>
</dbReference>
<dbReference type="EMBL" id="AZGM01000081">
    <property type="protein sequence ID" value="KRM26533.1"/>
    <property type="molecule type" value="Genomic_DNA"/>
</dbReference>
<dbReference type="SUPFAM" id="SSF54001">
    <property type="entry name" value="Cysteine proteinases"/>
    <property type="match status" value="1"/>
</dbReference>
<comment type="similarity">
    <text evidence="1">Belongs to the peptidase C40 family.</text>
</comment>
<dbReference type="AlphaFoldDB" id="A0A0R1X9W8"/>
<feature type="domain" description="NlpC/P60" evidence="7">
    <location>
        <begin position="488"/>
        <end position="601"/>
    </location>
</feature>
<evidence type="ECO:0000313" key="8">
    <source>
        <dbReference type="EMBL" id="KRM26533.1"/>
    </source>
</evidence>
<dbReference type="InterPro" id="IPR022263">
    <property type="entry name" value="KxYKxGKxW"/>
</dbReference>
<keyword evidence="2" id="KW-0645">Protease</keyword>
<feature type="signal peptide" evidence="6">
    <location>
        <begin position="1"/>
        <end position="39"/>
    </location>
</feature>
<organism evidence="8 9">
    <name type="scientific">Limosilactobacillus panis DSM 6035</name>
    <dbReference type="NCBI Taxonomy" id="1423782"/>
    <lineage>
        <taxon>Bacteria</taxon>
        <taxon>Bacillati</taxon>
        <taxon>Bacillota</taxon>
        <taxon>Bacilli</taxon>
        <taxon>Lactobacillales</taxon>
        <taxon>Lactobacillaceae</taxon>
        <taxon>Limosilactobacillus</taxon>
    </lineage>
</organism>
<accession>A0A0R1X9W8</accession>
<evidence type="ECO:0000256" key="3">
    <source>
        <dbReference type="ARBA" id="ARBA00022729"/>
    </source>
</evidence>
<dbReference type="PROSITE" id="PS51935">
    <property type="entry name" value="NLPC_P60"/>
    <property type="match status" value="1"/>
</dbReference>
<dbReference type="STRING" id="1423782.FD32_GL000368"/>
<dbReference type="PATRIC" id="fig|1423782.4.peg.379"/>
<dbReference type="Gene3D" id="3.90.1720.10">
    <property type="entry name" value="endopeptidase domain like (from Nostoc punctiforme)"/>
    <property type="match status" value="1"/>
</dbReference>
<dbReference type="RefSeq" id="WP_053003086.1">
    <property type="nucleotide sequence ID" value="NZ_AZGM01000081.1"/>
</dbReference>
<keyword evidence="5" id="KW-0788">Thiol protease</keyword>
<keyword evidence="4" id="KW-0378">Hydrolase</keyword>